<feature type="domain" description="SHSP" evidence="5">
    <location>
        <begin position="8"/>
        <end position="120"/>
    </location>
</feature>
<organism evidence="6 7">
    <name type="scientific">Sphingomonas crocodyli</name>
    <dbReference type="NCBI Taxonomy" id="1979270"/>
    <lineage>
        <taxon>Bacteria</taxon>
        <taxon>Pseudomonadati</taxon>
        <taxon>Pseudomonadota</taxon>
        <taxon>Alphaproteobacteria</taxon>
        <taxon>Sphingomonadales</taxon>
        <taxon>Sphingomonadaceae</taxon>
        <taxon>Sphingomonas</taxon>
    </lineage>
</organism>
<accession>A0A437LYP2</accession>
<evidence type="ECO:0000256" key="2">
    <source>
        <dbReference type="PROSITE-ProRule" id="PRU00285"/>
    </source>
</evidence>
<feature type="region of interest" description="Disordered" evidence="4">
    <location>
        <begin position="115"/>
        <end position="136"/>
    </location>
</feature>
<proteinExistence type="inferred from homology"/>
<sequence>MLEGNVRNELGDPYPPFDLEKIDNDSFRITLALAGFSPDEVEITAEQNQLVVVGRKRDEAGTSERYLHRGIAARPFERRFQLADFIEVRSATFENGLLTIALKREIPEAMKPRKIEIGAPANDGGRLPQIKQQAEA</sequence>
<dbReference type="Gene3D" id="2.60.40.790">
    <property type="match status" value="1"/>
</dbReference>
<dbReference type="InterPro" id="IPR002068">
    <property type="entry name" value="A-crystallin/Hsp20_dom"/>
</dbReference>
<keyword evidence="7" id="KW-1185">Reference proteome</keyword>
<dbReference type="CDD" id="cd06470">
    <property type="entry name" value="ACD_IbpA-B_like"/>
    <property type="match status" value="1"/>
</dbReference>
<evidence type="ECO:0000256" key="1">
    <source>
        <dbReference type="ARBA" id="ARBA00023016"/>
    </source>
</evidence>
<dbReference type="SUPFAM" id="SSF49764">
    <property type="entry name" value="HSP20-like chaperones"/>
    <property type="match status" value="1"/>
</dbReference>
<comment type="similarity">
    <text evidence="2 3">Belongs to the small heat shock protein (HSP20) family.</text>
</comment>
<comment type="caution">
    <text evidence="6">The sequence shown here is derived from an EMBL/GenBank/DDBJ whole genome shotgun (WGS) entry which is preliminary data.</text>
</comment>
<evidence type="ECO:0000256" key="3">
    <source>
        <dbReference type="RuleBase" id="RU003616"/>
    </source>
</evidence>
<evidence type="ECO:0000313" key="6">
    <source>
        <dbReference type="EMBL" id="RVT90548.1"/>
    </source>
</evidence>
<dbReference type="PROSITE" id="PS01031">
    <property type="entry name" value="SHSP"/>
    <property type="match status" value="1"/>
</dbReference>
<evidence type="ECO:0000259" key="5">
    <source>
        <dbReference type="PROSITE" id="PS01031"/>
    </source>
</evidence>
<dbReference type="InterPro" id="IPR037913">
    <property type="entry name" value="ACD_IbpA/B"/>
</dbReference>
<evidence type="ECO:0000313" key="7">
    <source>
        <dbReference type="Proteomes" id="UP000282971"/>
    </source>
</evidence>
<protein>
    <submittedName>
        <fullName evidence="6">Hsp20 family protein</fullName>
    </submittedName>
</protein>
<dbReference type="Proteomes" id="UP000282971">
    <property type="component" value="Unassembled WGS sequence"/>
</dbReference>
<keyword evidence="1" id="KW-0346">Stress response</keyword>
<name>A0A437LYP2_9SPHN</name>
<gene>
    <name evidence="6" type="ORF">EOD43_18630</name>
</gene>
<dbReference type="PANTHER" id="PTHR47062:SF1">
    <property type="entry name" value="SMALL HEAT SHOCK PROTEIN IBPA"/>
    <property type="match status" value="1"/>
</dbReference>
<dbReference type="PANTHER" id="PTHR47062">
    <property type="match status" value="1"/>
</dbReference>
<dbReference type="AlphaFoldDB" id="A0A437LYP2"/>
<dbReference type="Pfam" id="PF00011">
    <property type="entry name" value="HSP20"/>
    <property type="match status" value="1"/>
</dbReference>
<dbReference type="InterPro" id="IPR008978">
    <property type="entry name" value="HSP20-like_chaperone"/>
</dbReference>
<dbReference type="EMBL" id="SACN01000003">
    <property type="protein sequence ID" value="RVT90548.1"/>
    <property type="molecule type" value="Genomic_DNA"/>
</dbReference>
<dbReference type="OrthoDB" id="9810618at2"/>
<reference evidence="6 7" key="1">
    <citation type="submission" date="2019-01" db="EMBL/GenBank/DDBJ databases">
        <authorList>
            <person name="Chen W.-M."/>
        </authorList>
    </citation>
    <scope>NUCLEOTIDE SEQUENCE [LARGE SCALE GENOMIC DNA]</scope>
    <source>
        <strain evidence="6 7">CCP-7</strain>
    </source>
</reference>
<evidence type="ECO:0000256" key="4">
    <source>
        <dbReference type="SAM" id="MobiDB-lite"/>
    </source>
</evidence>